<dbReference type="EMBL" id="JACADJ010000121">
    <property type="protein sequence ID" value="NWH06827.1"/>
    <property type="molecule type" value="Genomic_DNA"/>
</dbReference>
<dbReference type="InterPro" id="IPR016167">
    <property type="entry name" value="FAD-bd_PCMH_sub1"/>
</dbReference>
<dbReference type="InterPro" id="IPR016171">
    <property type="entry name" value="Vanillyl_alc_oxidase_C-sub2"/>
</dbReference>
<dbReference type="Gene3D" id="3.30.43.10">
    <property type="entry name" value="Uridine Diphospho-n-acetylenolpyruvylglucosamine Reductase, domain 2"/>
    <property type="match status" value="1"/>
</dbReference>
<evidence type="ECO:0000256" key="2">
    <source>
        <dbReference type="ARBA" id="ARBA00022827"/>
    </source>
</evidence>
<keyword evidence="2" id="KW-0274">FAD</keyword>
<dbReference type="InterPro" id="IPR036318">
    <property type="entry name" value="FAD-bd_PCMH-like_sf"/>
</dbReference>
<dbReference type="SUPFAM" id="SSF55103">
    <property type="entry name" value="FAD-linked oxidases, C-terminal domain"/>
    <property type="match status" value="1"/>
</dbReference>
<dbReference type="RefSeq" id="WP_178368278.1">
    <property type="nucleotide sequence ID" value="NZ_JACADJ010000121.1"/>
</dbReference>
<keyword evidence="5" id="KW-1185">Reference proteome</keyword>
<accession>A0A850TEX9</accession>
<evidence type="ECO:0000313" key="4">
    <source>
        <dbReference type="EMBL" id="NWH06827.1"/>
    </source>
</evidence>
<dbReference type="Gene3D" id="3.30.465.10">
    <property type="match status" value="1"/>
</dbReference>
<name>A0A850TEX9_9BACT</name>
<dbReference type="PANTHER" id="PTHR11748:SF114">
    <property type="entry name" value="ARYL-ALCOHOL OXIDASE VANILLYL-ALCOHOL OXIDASE (AFU_ORTHOLOGUE AFUA_3G09500)-RELATED"/>
    <property type="match status" value="1"/>
</dbReference>
<dbReference type="Pfam" id="PF01565">
    <property type="entry name" value="FAD_binding_4"/>
    <property type="match status" value="1"/>
</dbReference>
<dbReference type="Proteomes" id="UP000553343">
    <property type="component" value="Unassembled WGS sequence"/>
</dbReference>
<dbReference type="GO" id="GO:0004458">
    <property type="term" value="F:D-lactate dehydrogenase (cytochrome) activity"/>
    <property type="evidence" value="ECO:0007669"/>
    <property type="project" value="TreeGrafter"/>
</dbReference>
<evidence type="ECO:0000256" key="1">
    <source>
        <dbReference type="ARBA" id="ARBA00022630"/>
    </source>
</evidence>
<dbReference type="PROSITE" id="PS51387">
    <property type="entry name" value="FAD_PCMH"/>
    <property type="match status" value="1"/>
</dbReference>
<protein>
    <submittedName>
        <fullName evidence="4">FAD-binding oxidoreductase</fullName>
    </submittedName>
</protein>
<gene>
    <name evidence="4" type="ORF">HXW94_17890</name>
</gene>
<dbReference type="InterPro" id="IPR016169">
    <property type="entry name" value="FAD-bd_PCMH_sub2"/>
</dbReference>
<dbReference type="GO" id="GO:0071949">
    <property type="term" value="F:FAD binding"/>
    <property type="evidence" value="ECO:0007669"/>
    <property type="project" value="InterPro"/>
</dbReference>
<proteinExistence type="predicted"/>
<dbReference type="SUPFAM" id="SSF56176">
    <property type="entry name" value="FAD-binding/transporter-associated domain-like"/>
    <property type="match status" value="1"/>
</dbReference>
<organism evidence="4 5">
    <name type="scientific">Desulfobacter latus</name>
    <dbReference type="NCBI Taxonomy" id="2292"/>
    <lineage>
        <taxon>Bacteria</taxon>
        <taxon>Pseudomonadati</taxon>
        <taxon>Thermodesulfobacteriota</taxon>
        <taxon>Desulfobacteria</taxon>
        <taxon>Desulfobacterales</taxon>
        <taxon>Desulfobacteraceae</taxon>
        <taxon>Desulfobacter</taxon>
    </lineage>
</organism>
<reference evidence="4 5" key="1">
    <citation type="submission" date="2020-06" db="EMBL/GenBank/DDBJ databases">
        <title>High-quality draft genome of sulfate reducer Desulfobacter latus type strain AcrS2 isolated from marine sediment.</title>
        <authorList>
            <person name="Hoppe M."/>
            <person name="Larsen C.K."/>
            <person name="Marshall I.P.G."/>
            <person name="Schramm A."/>
            <person name="Marietou A.G."/>
        </authorList>
    </citation>
    <scope>NUCLEOTIDE SEQUENCE [LARGE SCALE GENOMIC DNA]</scope>
    <source>
        <strain evidence="4 5">AcRS2</strain>
    </source>
</reference>
<dbReference type="GO" id="GO:0008720">
    <property type="term" value="F:D-lactate dehydrogenase (NAD+) activity"/>
    <property type="evidence" value="ECO:0007669"/>
    <property type="project" value="TreeGrafter"/>
</dbReference>
<evidence type="ECO:0000259" key="3">
    <source>
        <dbReference type="PROSITE" id="PS51387"/>
    </source>
</evidence>
<comment type="caution">
    <text evidence="4">The sequence shown here is derived from an EMBL/GenBank/DDBJ whole genome shotgun (WGS) entry which is preliminary data.</text>
</comment>
<keyword evidence="1" id="KW-0285">Flavoprotein</keyword>
<feature type="domain" description="FAD-binding PCMH-type" evidence="3">
    <location>
        <begin position="38"/>
        <end position="225"/>
    </location>
</feature>
<dbReference type="InterPro" id="IPR016170">
    <property type="entry name" value="Cytok_DH_C_sf"/>
</dbReference>
<dbReference type="GO" id="GO:1903457">
    <property type="term" value="P:lactate catabolic process"/>
    <property type="evidence" value="ECO:0007669"/>
    <property type="project" value="TreeGrafter"/>
</dbReference>
<dbReference type="PANTHER" id="PTHR11748">
    <property type="entry name" value="D-LACTATE DEHYDROGENASE"/>
    <property type="match status" value="1"/>
</dbReference>
<dbReference type="InterPro" id="IPR006094">
    <property type="entry name" value="Oxid_FAD_bind_N"/>
</dbReference>
<dbReference type="AlphaFoldDB" id="A0A850TEX9"/>
<dbReference type="Gene3D" id="1.10.45.10">
    <property type="entry name" value="Vanillyl-alcohol Oxidase, Chain A, domain 4"/>
    <property type="match status" value="1"/>
</dbReference>
<evidence type="ECO:0000313" key="5">
    <source>
        <dbReference type="Proteomes" id="UP000553343"/>
    </source>
</evidence>
<dbReference type="InterPro" id="IPR016164">
    <property type="entry name" value="FAD-linked_Oxase-like_C"/>
</dbReference>
<dbReference type="InterPro" id="IPR016166">
    <property type="entry name" value="FAD-bd_PCMH"/>
</dbReference>
<dbReference type="Gene3D" id="3.40.462.10">
    <property type="entry name" value="FAD-linked oxidases, C-terminal domain"/>
    <property type="match status" value="1"/>
</dbReference>
<sequence>MSREQNKNLQLLGDIVGERFVSDNDQILYQYSRTTLASNIKPHAVVWPQNSSEIKKIVQTANLINLTLYPISRGRNWGYGSACAPREGQIILDLSRMNKILEVNEPLAYAVIEPGVTQIQMYEYLKEKKLPLWLDCTGSGPDASIVGNTLERGFGHTPYGDHFMHSCSMEIILGDGRELKTGFGHYKGAKTAHVFKYGIGPYLDGLFTQSNYGIITKLGIWLMPEPECCSMFYCAVPKKEDISSVIETLRPLKLNGQIKSLIHIGNDLRVFSSFNQYPWKKANHQTPLSDNLSEYFRKQGKFGAWNISGAVYGSTKQVKNNKAELRKALRGLGKIQFAGDKTIACLHWLSKIFSRFQVFTELQTKFKSVEKVYGLLKGTPTDAFLFGTLWRVKKDITTETIDPLDYNAGMMWISPILPMTGLAANHLIKIVNPIFKQYGFEPLITVSLITERAMVSVITISYDRDNCAETQQAQACYDALFEKIMAAGYPPYRTNIFTMKKLAQGSEGFWEVTKTIKDALDPNNIIAPGRYQPFDLED</sequence>